<protein>
    <recommendedName>
        <fullName evidence="2">Single-stranded DNA-binding protein</fullName>
    </recommendedName>
</protein>
<dbReference type="RefSeq" id="WP_251224225.1">
    <property type="nucleotide sequence ID" value="NZ_JAMBOL010000015.1"/>
</dbReference>
<dbReference type="AlphaFoldDB" id="A0A9X2DQY0"/>
<accession>A0A9X2DQY0</accession>
<dbReference type="CDD" id="cd04496">
    <property type="entry name" value="SSB_OBF"/>
    <property type="match status" value="1"/>
</dbReference>
<evidence type="ECO:0000256" key="1">
    <source>
        <dbReference type="ARBA" id="ARBA00023125"/>
    </source>
</evidence>
<dbReference type="Gene3D" id="2.40.50.140">
    <property type="entry name" value="Nucleic acid-binding proteins"/>
    <property type="match status" value="1"/>
</dbReference>
<gene>
    <name evidence="3" type="ORF">M3202_15535</name>
</gene>
<keyword evidence="4" id="KW-1185">Reference proteome</keyword>
<dbReference type="InterPro" id="IPR012340">
    <property type="entry name" value="NA-bd_OB-fold"/>
</dbReference>
<dbReference type="SUPFAM" id="SSF50249">
    <property type="entry name" value="Nucleic acid-binding proteins"/>
    <property type="match status" value="1"/>
</dbReference>
<reference evidence="3" key="1">
    <citation type="submission" date="2022-05" db="EMBL/GenBank/DDBJ databases">
        <title>Comparative Genomics of Spacecraft Associated Microbes.</title>
        <authorList>
            <person name="Tran M.T."/>
            <person name="Wright A."/>
            <person name="Seuylemezian A."/>
            <person name="Eisen J."/>
            <person name="Coil D."/>
        </authorList>
    </citation>
    <scope>NUCLEOTIDE SEQUENCE</scope>
    <source>
        <strain evidence="3">214.1.1</strain>
    </source>
</reference>
<dbReference type="PIRSF" id="PIRSF002070">
    <property type="entry name" value="SSB"/>
    <property type="match status" value="1"/>
</dbReference>
<dbReference type="Pfam" id="PF00436">
    <property type="entry name" value="SSB"/>
    <property type="match status" value="1"/>
</dbReference>
<dbReference type="InterPro" id="IPR000424">
    <property type="entry name" value="Primosome_PriB/ssb"/>
</dbReference>
<dbReference type="GO" id="GO:0003697">
    <property type="term" value="F:single-stranded DNA binding"/>
    <property type="evidence" value="ECO:0007669"/>
    <property type="project" value="InterPro"/>
</dbReference>
<proteinExistence type="predicted"/>
<evidence type="ECO:0000313" key="4">
    <source>
        <dbReference type="Proteomes" id="UP001139179"/>
    </source>
</evidence>
<dbReference type="GO" id="GO:0009295">
    <property type="term" value="C:nucleoid"/>
    <property type="evidence" value="ECO:0007669"/>
    <property type="project" value="TreeGrafter"/>
</dbReference>
<dbReference type="GO" id="GO:0006260">
    <property type="term" value="P:DNA replication"/>
    <property type="evidence" value="ECO:0007669"/>
    <property type="project" value="InterPro"/>
</dbReference>
<dbReference type="InterPro" id="IPR011344">
    <property type="entry name" value="ssDNA-bd"/>
</dbReference>
<dbReference type="EMBL" id="JAMBOL010000015">
    <property type="protein sequence ID" value="MCM3715481.1"/>
    <property type="molecule type" value="Genomic_DNA"/>
</dbReference>
<dbReference type="PROSITE" id="PS50935">
    <property type="entry name" value="SSB"/>
    <property type="match status" value="1"/>
</dbReference>
<evidence type="ECO:0000256" key="2">
    <source>
        <dbReference type="PIRNR" id="PIRNR002070"/>
    </source>
</evidence>
<keyword evidence="1 2" id="KW-0238">DNA-binding</keyword>
<dbReference type="Proteomes" id="UP001139179">
    <property type="component" value="Unassembled WGS sequence"/>
</dbReference>
<sequence>MSTDLNQIVISGRLTQEPVLHYVAKGENKIPVANFSIATDNFGKTSYIPIIVWQNYAESCANYLEKGQEVFVTGRLYSRVDTKSKRSFLEVHATLIKFGNKAGKPNG</sequence>
<dbReference type="PANTHER" id="PTHR10302">
    <property type="entry name" value="SINGLE-STRANDED DNA-BINDING PROTEIN"/>
    <property type="match status" value="1"/>
</dbReference>
<evidence type="ECO:0000313" key="3">
    <source>
        <dbReference type="EMBL" id="MCM3715481.1"/>
    </source>
</evidence>
<dbReference type="PANTHER" id="PTHR10302:SF27">
    <property type="entry name" value="SINGLE-STRANDED DNA-BINDING PROTEIN"/>
    <property type="match status" value="1"/>
</dbReference>
<organism evidence="3 4">
    <name type="scientific">Halalkalibacter oceani</name>
    <dbReference type="NCBI Taxonomy" id="1653776"/>
    <lineage>
        <taxon>Bacteria</taxon>
        <taxon>Bacillati</taxon>
        <taxon>Bacillota</taxon>
        <taxon>Bacilli</taxon>
        <taxon>Bacillales</taxon>
        <taxon>Bacillaceae</taxon>
        <taxon>Halalkalibacter</taxon>
    </lineage>
</organism>
<comment type="caution">
    <text evidence="3">The sequence shown here is derived from an EMBL/GenBank/DDBJ whole genome shotgun (WGS) entry which is preliminary data.</text>
</comment>
<name>A0A9X2DQY0_9BACI</name>